<protein>
    <recommendedName>
        <fullName evidence="1">F-box domain-containing protein</fullName>
    </recommendedName>
</protein>
<dbReference type="InterPro" id="IPR001810">
    <property type="entry name" value="F-box_dom"/>
</dbReference>
<dbReference type="SMART" id="SM00256">
    <property type="entry name" value="FBOX"/>
    <property type="match status" value="1"/>
</dbReference>
<proteinExistence type="predicted"/>
<dbReference type="InParanoid" id="A0A165K774"/>
<evidence type="ECO:0000313" key="2">
    <source>
        <dbReference type="EMBL" id="KZV95904.1"/>
    </source>
</evidence>
<evidence type="ECO:0000313" key="3">
    <source>
        <dbReference type="Proteomes" id="UP000077266"/>
    </source>
</evidence>
<keyword evidence="3" id="KW-1185">Reference proteome</keyword>
<dbReference type="OrthoDB" id="3062066at2759"/>
<dbReference type="Proteomes" id="UP000077266">
    <property type="component" value="Unassembled WGS sequence"/>
</dbReference>
<dbReference type="STRING" id="1314781.A0A165K774"/>
<sequence length="346" mass="39301">MPQSSTHDLTARLPNELLSSAFDGLSIGELANAMLVSRRWRDTALDHPTYWKEIELDTRDVRTGPGLLGKVNFFLLRLSRSKGRLLELSLEIVDTDFVDEVGDTFQALLDALNAHLHHLSYLSIDAHIRYLDAFLRAVTATRGDLRKALALLPEPVQLDVPRDSADIDGVRMRIKNAERYYLASAVSSSSKLPLLVGRLHDNCFMQRIPQAAPTIVFRSYLKVKAHDHRTALTHLLLSTHDLAVERLRYEGVERDNRLCRFCRASVETELHALFHCQGSADICSLRDILDEDVARLKGSSAVAMLQCLDSFRKFQYLLADKDTVAPLSRFVYHVLRCFKDEPMYRI</sequence>
<organism evidence="2 3">
    <name type="scientific">Exidia glandulosa HHB12029</name>
    <dbReference type="NCBI Taxonomy" id="1314781"/>
    <lineage>
        <taxon>Eukaryota</taxon>
        <taxon>Fungi</taxon>
        <taxon>Dikarya</taxon>
        <taxon>Basidiomycota</taxon>
        <taxon>Agaricomycotina</taxon>
        <taxon>Agaricomycetes</taxon>
        <taxon>Auriculariales</taxon>
        <taxon>Exidiaceae</taxon>
        <taxon>Exidia</taxon>
    </lineage>
</organism>
<name>A0A165K774_EXIGL</name>
<accession>A0A165K774</accession>
<dbReference type="Gene3D" id="1.20.1280.50">
    <property type="match status" value="1"/>
</dbReference>
<dbReference type="PROSITE" id="PS50181">
    <property type="entry name" value="FBOX"/>
    <property type="match status" value="1"/>
</dbReference>
<feature type="domain" description="F-box" evidence="1">
    <location>
        <begin position="7"/>
        <end position="54"/>
    </location>
</feature>
<dbReference type="Pfam" id="PF12937">
    <property type="entry name" value="F-box-like"/>
    <property type="match status" value="1"/>
</dbReference>
<dbReference type="AlphaFoldDB" id="A0A165K774"/>
<dbReference type="EMBL" id="KV425950">
    <property type="protein sequence ID" value="KZV95904.1"/>
    <property type="molecule type" value="Genomic_DNA"/>
</dbReference>
<gene>
    <name evidence="2" type="ORF">EXIGLDRAFT_834057</name>
</gene>
<reference evidence="2 3" key="1">
    <citation type="journal article" date="2016" name="Mol. Biol. Evol.">
        <title>Comparative Genomics of Early-Diverging Mushroom-Forming Fungi Provides Insights into the Origins of Lignocellulose Decay Capabilities.</title>
        <authorList>
            <person name="Nagy L.G."/>
            <person name="Riley R."/>
            <person name="Tritt A."/>
            <person name="Adam C."/>
            <person name="Daum C."/>
            <person name="Floudas D."/>
            <person name="Sun H."/>
            <person name="Yadav J.S."/>
            <person name="Pangilinan J."/>
            <person name="Larsson K.H."/>
            <person name="Matsuura K."/>
            <person name="Barry K."/>
            <person name="Labutti K."/>
            <person name="Kuo R."/>
            <person name="Ohm R.A."/>
            <person name="Bhattacharya S.S."/>
            <person name="Shirouzu T."/>
            <person name="Yoshinaga Y."/>
            <person name="Martin F.M."/>
            <person name="Grigoriev I.V."/>
            <person name="Hibbett D.S."/>
        </authorList>
    </citation>
    <scope>NUCLEOTIDE SEQUENCE [LARGE SCALE GENOMIC DNA]</scope>
    <source>
        <strain evidence="2 3">HHB12029</strain>
    </source>
</reference>
<dbReference type="SUPFAM" id="SSF81383">
    <property type="entry name" value="F-box domain"/>
    <property type="match status" value="1"/>
</dbReference>
<evidence type="ECO:0000259" key="1">
    <source>
        <dbReference type="PROSITE" id="PS50181"/>
    </source>
</evidence>
<dbReference type="InterPro" id="IPR036047">
    <property type="entry name" value="F-box-like_dom_sf"/>
</dbReference>